<reference evidence="3" key="1">
    <citation type="journal article" date="2019" name="Plant J.">
        <title>Chlorella vulgaris genome assembly and annotation reveals the molecular basis for metabolic acclimation to high light conditions.</title>
        <authorList>
            <person name="Cecchin M."/>
            <person name="Marcolungo L."/>
            <person name="Rossato M."/>
            <person name="Girolomoni L."/>
            <person name="Cosentino E."/>
            <person name="Cuine S."/>
            <person name="Li-Beisson Y."/>
            <person name="Delledonne M."/>
            <person name="Ballottari M."/>
        </authorList>
    </citation>
    <scope>NUCLEOTIDE SEQUENCE</scope>
    <source>
        <strain evidence="3">211/11P</strain>
    </source>
</reference>
<protein>
    <recommendedName>
        <fullName evidence="2">PIN domain-containing protein</fullName>
    </recommendedName>
</protein>
<feature type="region of interest" description="Disordered" evidence="1">
    <location>
        <begin position="113"/>
        <end position="146"/>
    </location>
</feature>
<evidence type="ECO:0000313" key="3">
    <source>
        <dbReference type="EMBL" id="KAI3436843.1"/>
    </source>
</evidence>
<gene>
    <name evidence="3" type="ORF">D9Q98_006253</name>
</gene>
<organism evidence="3 4">
    <name type="scientific">Chlorella vulgaris</name>
    <name type="common">Green alga</name>
    <dbReference type="NCBI Taxonomy" id="3077"/>
    <lineage>
        <taxon>Eukaryota</taxon>
        <taxon>Viridiplantae</taxon>
        <taxon>Chlorophyta</taxon>
        <taxon>core chlorophytes</taxon>
        <taxon>Trebouxiophyceae</taxon>
        <taxon>Chlorellales</taxon>
        <taxon>Chlorellaceae</taxon>
        <taxon>Chlorella clade</taxon>
        <taxon>Chlorella</taxon>
    </lineage>
</organism>
<dbReference type="Pfam" id="PF13638">
    <property type="entry name" value="PIN_4"/>
    <property type="match status" value="1"/>
</dbReference>
<evidence type="ECO:0000313" key="4">
    <source>
        <dbReference type="Proteomes" id="UP001055712"/>
    </source>
</evidence>
<keyword evidence="4" id="KW-1185">Reference proteome</keyword>
<feature type="domain" description="PIN" evidence="2">
    <location>
        <begin position="222"/>
        <end position="356"/>
    </location>
</feature>
<dbReference type="OrthoDB" id="521190at2759"/>
<dbReference type="InterPro" id="IPR002716">
    <property type="entry name" value="PIN_dom"/>
</dbReference>
<sequence>MAKKKKKYAVPTGPKKGAGGSRGISKLKGQKAAAQTAVAADGDGLFAAPGTHVAKKRKAAPEDPGLEDADQYMQPARKKKKKEQQQQVAPLSADSTAETEQCTHKYIADAAQPQQLQGQQRKQKWWQPKQPLKQKQKQKRKKALAQQLQLRAQKRNGQGALQPNKAAIAVAGGQLSWCVAGYPMPGAPGAVTVTQWHAMAAAAPPAPSRALRHLEAGKTFFCLDTNALVGGSSDVQQAWAAIQAAGGGSVQLMVPLKVVYEVKAGRNNLVEGRTRQPFSHASSLLNALMGSHSCCRVQRDDEVYRGHPKRIANQKGDSAILDCLLYFTSLNATVVLCTNDVKFSEHAAQHNVRTITHSELPLAVAGALWGSRAAPDDAGPGVSPAALFQAGVQAAMQPASQLMADMQRLTNTQLLVSMQLTAMVEHLAAAQQPRAPEPLQALQAPGPCLRLPPAQPPPLMRLMPPLWGQEPHLTYALHPSQQPQDPWGPPITHGGSINALQIDGRSAPWRCL</sequence>
<feature type="region of interest" description="Disordered" evidence="1">
    <location>
        <begin position="44"/>
        <end position="98"/>
    </location>
</feature>
<name>A0A9D4Z1D3_CHLVU</name>
<accession>A0A9D4Z1D3</accession>
<feature type="compositionally biased region" description="Low complexity" evidence="1">
    <location>
        <begin position="113"/>
        <end position="131"/>
    </location>
</feature>
<comment type="caution">
    <text evidence="3">The sequence shown here is derived from an EMBL/GenBank/DDBJ whole genome shotgun (WGS) entry which is preliminary data.</text>
</comment>
<dbReference type="Proteomes" id="UP001055712">
    <property type="component" value="Unassembled WGS sequence"/>
</dbReference>
<reference evidence="3" key="2">
    <citation type="submission" date="2020-11" db="EMBL/GenBank/DDBJ databases">
        <authorList>
            <person name="Cecchin M."/>
            <person name="Marcolungo L."/>
            <person name="Rossato M."/>
            <person name="Girolomoni L."/>
            <person name="Cosentino E."/>
            <person name="Cuine S."/>
            <person name="Li-Beisson Y."/>
            <person name="Delledonne M."/>
            <person name="Ballottari M."/>
        </authorList>
    </citation>
    <scope>NUCLEOTIDE SEQUENCE</scope>
    <source>
        <strain evidence="3">211/11P</strain>
        <tissue evidence="3">Whole cell</tissue>
    </source>
</reference>
<evidence type="ECO:0000259" key="2">
    <source>
        <dbReference type="Pfam" id="PF13638"/>
    </source>
</evidence>
<dbReference type="Gene3D" id="3.40.50.1010">
    <property type="entry name" value="5'-nuclease"/>
    <property type="match status" value="1"/>
</dbReference>
<dbReference type="AlphaFoldDB" id="A0A9D4Z1D3"/>
<evidence type="ECO:0000256" key="1">
    <source>
        <dbReference type="SAM" id="MobiDB-lite"/>
    </source>
</evidence>
<dbReference type="EMBL" id="SIDB01000002">
    <property type="protein sequence ID" value="KAI3436843.1"/>
    <property type="molecule type" value="Genomic_DNA"/>
</dbReference>
<feature type="region of interest" description="Disordered" evidence="1">
    <location>
        <begin position="1"/>
        <end position="27"/>
    </location>
</feature>
<proteinExistence type="predicted"/>
<feature type="compositionally biased region" description="Basic residues" evidence="1">
    <location>
        <begin position="132"/>
        <end position="143"/>
    </location>
</feature>